<protein>
    <submittedName>
        <fullName evidence="1">Uncharacterized protein</fullName>
    </submittedName>
</protein>
<reference evidence="1" key="1">
    <citation type="submission" date="2019-08" db="EMBL/GenBank/DDBJ databases">
        <authorList>
            <person name="Kucharzyk K."/>
            <person name="Murdoch R.W."/>
            <person name="Higgins S."/>
            <person name="Loffler F."/>
        </authorList>
    </citation>
    <scope>NUCLEOTIDE SEQUENCE</scope>
</reference>
<organism evidence="1">
    <name type="scientific">bioreactor metagenome</name>
    <dbReference type="NCBI Taxonomy" id="1076179"/>
    <lineage>
        <taxon>unclassified sequences</taxon>
        <taxon>metagenomes</taxon>
        <taxon>ecological metagenomes</taxon>
    </lineage>
</organism>
<sequence>MMLSLSTASQLSGNSVSKSILIVKNPLQRSYGDFTVFDIRIDNHIGDGRQQVLPRVCRGDVPNIVRAGFAHIREYAVDLCRVVGIRDAATDEFADKIGTRGQFGVLAAHKKNFAPQNRSGIQAAYALKAKQDNIAVRTDG</sequence>
<dbReference type="AlphaFoldDB" id="A0A645HZS7"/>
<gene>
    <name evidence="1" type="ORF">SDC9_191249</name>
</gene>
<comment type="caution">
    <text evidence="1">The sequence shown here is derived from an EMBL/GenBank/DDBJ whole genome shotgun (WGS) entry which is preliminary data.</text>
</comment>
<accession>A0A645HZS7</accession>
<proteinExistence type="predicted"/>
<name>A0A645HZS7_9ZZZZ</name>
<evidence type="ECO:0000313" key="1">
    <source>
        <dbReference type="EMBL" id="MPN43689.1"/>
    </source>
</evidence>
<dbReference type="EMBL" id="VSSQ01102250">
    <property type="protein sequence ID" value="MPN43689.1"/>
    <property type="molecule type" value="Genomic_DNA"/>
</dbReference>